<organism evidence="3 4">
    <name type="scientific">Flavobacterium hydrocarbonoxydans</name>
    <dbReference type="NCBI Taxonomy" id="2683249"/>
    <lineage>
        <taxon>Bacteria</taxon>
        <taxon>Pseudomonadati</taxon>
        <taxon>Bacteroidota</taxon>
        <taxon>Flavobacteriia</taxon>
        <taxon>Flavobacteriales</taxon>
        <taxon>Flavobacteriaceae</taxon>
        <taxon>Flavobacterium</taxon>
    </lineage>
</organism>
<dbReference type="AlphaFoldDB" id="A0A6I4NS05"/>
<name>A0A6I4NS05_9FLAO</name>
<evidence type="ECO:0000256" key="1">
    <source>
        <dbReference type="SAM" id="MobiDB-lite"/>
    </source>
</evidence>
<dbReference type="Proteomes" id="UP000471501">
    <property type="component" value="Unassembled WGS sequence"/>
</dbReference>
<feature type="chain" id="PRO_5026245374" description="Late embryogenesis abundant protein" evidence="2">
    <location>
        <begin position="21"/>
        <end position="111"/>
    </location>
</feature>
<dbReference type="EMBL" id="WSTB01000006">
    <property type="protein sequence ID" value="MWB95265.1"/>
    <property type="molecule type" value="Genomic_DNA"/>
</dbReference>
<dbReference type="PROSITE" id="PS51257">
    <property type="entry name" value="PROKAR_LIPOPROTEIN"/>
    <property type="match status" value="1"/>
</dbReference>
<dbReference type="RefSeq" id="WP_160375180.1">
    <property type="nucleotide sequence ID" value="NZ_WSTB01000006.1"/>
</dbReference>
<feature type="region of interest" description="Disordered" evidence="1">
    <location>
        <begin position="90"/>
        <end position="111"/>
    </location>
</feature>
<sequence>MKKQILSLALIALVAFSVQSCGDKKEETKAEEELTLGNKVDSLTTDIEQAKDTAVTKVENAAEDVKDATKKAAEDVKDATKKAAEKAEAAAKAAKDGTVQTAKDVDAALKK</sequence>
<evidence type="ECO:0000313" key="4">
    <source>
        <dbReference type="Proteomes" id="UP000471501"/>
    </source>
</evidence>
<evidence type="ECO:0000313" key="3">
    <source>
        <dbReference type="EMBL" id="MWB95265.1"/>
    </source>
</evidence>
<keyword evidence="2" id="KW-0732">Signal</keyword>
<comment type="caution">
    <text evidence="3">The sequence shown here is derived from an EMBL/GenBank/DDBJ whole genome shotgun (WGS) entry which is preliminary data.</text>
</comment>
<proteinExistence type="predicted"/>
<protein>
    <recommendedName>
        <fullName evidence="5">Late embryogenesis abundant protein</fullName>
    </recommendedName>
</protein>
<gene>
    <name evidence="3" type="ORF">GON26_12920</name>
</gene>
<reference evidence="3 4" key="1">
    <citation type="submission" date="2019-12" db="EMBL/GenBank/DDBJ databases">
        <authorList>
            <person name="Kim Y.S."/>
        </authorList>
    </citation>
    <scope>NUCLEOTIDE SEQUENCE [LARGE SCALE GENOMIC DNA]</scope>
    <source>
        <strain evidence="3 4">GA093</strain>
    </source>
</reference>
<accession>A0A6I4NS05</accession>
<keyword evidence="4" id="KW-1185">Reference proteome</keyword>
<evidence type="ECO:0000256" key="2">
    <source>
        <dbReference type="SAM" id="SignalP"/>
    </source>
</evidence>
<feature type="signal peptide" evidence="2">
    <location>
        <begin position="1"/>
        <end position="20"/>
    </location>
</feature>
<evidence type="ECO:0008006" key="5">
    <source>
        <dbReference type="Google" id="ProtNLM"/>
    </source>
</evidence>